<gene>
    <name evidence="2" type="ORF">CAL28_05245</name>
</gene>
<accession>A0A261UYY7</accession>
<protein>
    <submittedName>
        <fullName evidence="2">Uncharacterized protein</fullName>
    </submittedName>
</protein>
<sequence>MATEQELRAAAARVTELQKQLALADRGWQLLGRSRAAFISSLRHTGLSYAHAQIKFDDFVEEQRRLYEYLTQALQAAQDHYAALTATAGGTPRPDAGQDIREHAAARP</sequence>
<feature type="region of interest" description="Disordered" evidence="1">
    <location>
        <begin position="86"/>
        <end position="108"/>
    </location>
</feature>
<keyword evidence="3" id="KW-1185">Reference proteome</keyword>
<feature type="compositionally biased region" description="Basic and acidic residues" evidence="1">
    <location>
        <begin position="96"/>
        <end position="108"/>
    </location>
</feature>
<dbReference type="EMBL" id="NEVS01000001">
    <property type="protein sequence ID" value="OZI67098.1"/>
    <property type="molecule type" value="Genomic_DNA"/>
</dbReference>
<evidence type="ECO:0000313" key="3">
    <source>
        <dbReference type="Proteomes" id="UP000215767"/>
    </source>
</evidence>
<dbReference type="OrthoDB" id="8637419at2"/>
<dbReference type="RefSeq" id="WP_094840292.1">
    <property type="nucleotide sequence ID" value="NZ_NEVS01000001.1"/>
</dbReference>
<evidence type="ECO:0000313" key="2">
    <source>
        <dbReference type="EMBL" id="OZI67098.1"/>
    </source>
</evidence>
<organism evidence="2 3">
    <name type="scientific">Bordetella genomosp. 11</name>
    <dbReference type="NCBI Taxonomy" id="1416808"/>
    <lineage>
        <taxon>Bacteria</taxon>
        <taxon>Pseudomonadati</taxon>
        <taxon>Pseudomonadota</taxon>
        <taxon>Betaproteobacteria</taxon>
        <taxon>Burkholderiales</taxon>
        <taxon>Alcaligenaceae</taxon>
        <taxon>Bordetella</taxon>
    </lineage>
</organism>
<dbReference type="AlphaFoldDB" id="A0A261UYY7"/>
<reference evidence="3" key="1">
    <citation type="submission" date="2017-05" db="EMBL/GenBank/DDBJ databases">
        <title>Complete and WGS of Bordetella genogroups.</title>
        <authorList>
            <person name="Spilker T."/>
            <person name="Lipuma J."/>
        </authorList>
    </citation>
    <scope>NUCLEOTIDE SEQUENCE [LARGE SCALE GENOMIC DNA]</scope>
    <source>
        <strain evidence="3">AU8856</strain>
    </source>
</reference>
<comment type="caution">
    <text evidence="2">The sequence shown here is derived from an EMBL/GenBank/DDBJ whole genome shotgun (WGS) entry which is preliminary data.</text>
</comment>
<proteinExistence type="predicted"/>
<name>A0A261UYY7_9BORD</name>
<evidence type="ECO:0000256" key="1">
    <source>
        <dbReference type="SAM" id="MobiDB-lite"/>
    </source>
</evidence>
<dbReference type="Proteomes" id="UP000215767">
    <property type="component" value="Unassembled WGS sequence"/>
</dbReference>